<evidence type="ECO:0000313" key="2">
    <source>
        <dbReference type="Proteomes" id="UP000239007"/>
    </source>
</evidence>
<dbReference type="AlphaFoldDB" id="A0A2S7UU29"/>
<proteinExistence type="predicted"/>
<dbReference type="RefSeq" id="WP_105051717.1">
    <property type="nucleotide sequence ID" value="NZ_BMYG01000003.1"/>
</dbReference>
<protein>
    <submittedName>
        <fullName evidence="1">Uncharacterized protein</fullName>
    </submittedName>
</protein>
<accession>A0A2S7UU29</accession>
<dbReference type="Proteomes" id="UP000239007">
    <property type="component" value="Unassembled WGS sequence"/>
</dbReference>
<evidence type="ECO:0000313" key="1">
    <source>
        <dbReference type="EMBL" id="PQJ53239.1"/>
    </source>
</evidence>
<dbReference type="OrthoDB" id="6267605at2"/>
<organism evidence="1 2">
    <name type="scientific">Psychrosphaera saromensis</name>
    <dbReference type="NCBI Taxonomy" id="716813"/>
    <lineage>
        <taxon>Bacteria</taxon>
        <taxon>Pseudomonadati</taxon>
        <taxon>Pseudomonadota</taxon>
        <taxon>Gammaproteobacteria</taxon>
        <taxon>Alteromonadales</taxon>
        <taxon>Pseudoalteromonadaceae</taxon>
        <taxon>Psychrosphaera</taxon>
    </lineage>
</organism>
<keyword evidence="2" id="KW-1185">Reference proteome</keyword>
<sequence>MVDAQRFISKKAFQLTNYASALVDGIIPSTEVDLYCWDTIEEWSQFQPATLKVSPMESAFWYLLYQITFWNPKEIRTCPVLKSEVDSCIDFLRGDGIYPDFCSGVRP</sequence>
<name>A0A2S7UU29_9GAMM</name>
<comment type="caution">
    <text evidence="1">The sequence shown here is derived from an EMBL/GenBank/DDBJ whole genome shotgun (WGS) entry which is preliminary data.</text>
</comment>
<reference evidence="1 2" key="1">
    <citation type="submission" date="2016-12" db="EMBL/GenBank/DDBJ databases">
        <title>Diversity of luminous bacteria.</title>
        <authorList>
            <person name="Yoshizawa S."/>
            <person name="Kogure K."/>
        </authorList>
    </citation>
    <scope>NUCLEOTIDE SEQUENCE [LARGE SCALE GENOMIC DNA]</scope>
    <source>
        <strain evidence="1 2">SA4-48</strain>
    </source>
</reference>
<gene>
    <name evidence="1" type="ORF">BTO11_05855</name>
</gene>
<dbReference type="EMBL" id="MSCH01000003">
    <property type="protein sequence ID" value="PQJ53239.1"/>
    <property type="molecule type" value="Genomic_DNA"/>
</dbReference>